<feature type="compositionally biased region" description="Basic and acidic residues" evidence="1">
    <location>
        <begin position="29"/>
        <end position="40"/>
    </location>
</feature>
<sequence length="96" mass="10399">MPCTRLRNAQPPSRCTSITRIGVARGVRARPDVGADDGRAGGRTGGQKPKLGPRQVRLAREMYDSGDYTVQQIADEFGVTRPTIYRHLTATATGSK</sequence>
<dbReference type="Pfam" id="PF02796">
    <property type="entry name" value="HTH_7"/>
    <property type="match status" value="1"/>
</dbReference>
<evidence type="ECO:0000256" key="1">
    <source>
        <dbReference type="SAM" id="MobiDB-lite"/>
    </source>
</evidence>
<proteinExistence type="predicted"/>
<dbReference type="Gene3D" id="1.10.10.60">
    <property type="entry name" value="Homeodomain-like"/>
    <property type="match status" value="1"/>
</dbReference>
<dbReference type="EMBL" id="JBHMBS010000038">
    <property type="protein sequence ID" value="MFB9681758.1"/>
    <property type="molecule type" value="Genomic_DNA"/>
</dbReference>
<organism evidence="3 4">
    <name type="scientific">Streptosporangium vulgare</name>
    <dbReference type="NCBI Taxonomy" id="46190"/>
    <lineage>
        <taxon>Bacteria</taxon>
        <taxon>Bacillati</taxon>
        <taxon>Actinomycetota</taxon>
        <taxon>Actinomycetes</taxon>
        <taxon>Streptosporangiales</taxon>
        <taxon>Streptosporangiaceae</taxon>
        <taxon>Streptosporangium</taxon>
    </lineage>
</organism>
<dbReference type="Proteomes" id="UP001589610">
    <property type="component" value="Unassembled WGS sequence"/>
</dbReference>
<dbReference type="InterPro" id="IPR009057">
    <property type="entry name" value="Homeodomain-like_sf"/>
</dbReference>
<dbReference type="InterPro" id="IPR006120">
    <property type="entry name" value="Resolvase_HTH_dom"/>
</dbReference>
<accession>A0ABV5TRK5</accession>
<comment type="caution">
    <text evidence="3">The sequence shown here is derived from an EMBL/GenBank/DDBJ whole genome shotgun (WGS) entry which is preliminary data.</text>
</comment>
<dbReference type="CDD" id="cd00569">
    <property type="entry name" value="HTH_Hin_like"/>
    <property type="match status" value="1"/>
</dbReference>
<dbReference type="SUPFAM" id="SSF46689">
    <property type="entry name" value="Homeodomain-like"/>
    <property type="match status" value="1"/>
</dbReference>
<evidence type="ECO:0000259" key="2">
    <source>
        <dbReference type="Pfam" id="PF02796"/>
    </source>
</evidence>
<reference evidence="3 4" key="1">
    <citation type="submission" date="2024-09" db="EMBL/GenBank/DDBJ databases">
        <authorList>
            <person name="Sun Q."/>
            <person name="Mori K."/>
        </authorList>
    </citation>
    <scope>NUCLEOTIDE SEQUENCE [LARGE SCALE GENOMIC DNA]</scope>
    <source>
        <strain evidence="3 4">JCM 3028</strain>
    </source>
</reference>
<protein>
    <submittedName>
        <fullName evidence="3">Helix-turn-helix domain-containing protein</fullName>
    </submittedName>
</protein>
<feature type="region of interest" description="Disordered" evidence="1">
    <location>
        <begin position="26"/>
        <end position="53"/>
    </location>
</feature>
<keyword evidence="4" id="KW-1185">Reference proteome</keyword>
<gene>
    <name evidence="3" type="ORF">ACFFRH_40320</name>
</gene>
<evidence type="ECO:0000313" key="4">
    <source>
        <dbReference type="Proteomes" id="UP001589610"/>
    </source>
</evidence>
<evidence type="ECO:0000313" key="3">
    <source>
        <dbReference type="EMBL" id="MFB9681758.1"/>
    </source>
</evidence>
<dbReference type="RefSeq" id="WP_344746071.1">
    <property type="nucleotide sequence ID" value="NZ_BAAAWW010000083.1"/>
</dbReference>
<feature type="domain" description="Resolvase HTH" evidence="2">
    <location>
        <begin position="46"/>
        <end position="90"/>
    </location>
</feature>
<name>A0ABV5TRK5_9ACTN</name>